<organism evidence="7 8">
    <name type="scientific">Dichanthelium oligosanthes</name>
    <dbReference type="NCBI Taxonomy" id="888268"/>
    <lineage>
        <taxon>Eukaryota</taxon>
        <taxon>Viridiplantae</taxon>
        <taxon>Streptophyta</taxon>
        <taxon>Embryophyta</taxon>
        <taxon>Tracheophyta</taxon>
        <taxon>Spermatophyta</taxon>
        <taxon>Magnoliopsida</taxon>
        <taxon>Liliopsida</taxon>
        <taxon>Poales</taxon>
        <taxon>Poaceae</taxon>
        <taxon>PACMAD clade</taxon>
        <taxon>Panicoideae</taxon>
        <taxon>Panicodae</taxon>
        <taxon>Paniceae</taxon>
        <taxon>Dichantheliinae</taxon>
        <taxon>Dichanthelium</taxon>
    </lineage>
</organism>
<dbReference type="STRING" id="888268.A0A1E5W9Z5"/>
<evidence type="ECO:0000259" key="6">
    <source>
        <dbReference type="PROSITE" id="PS51294"/>
    </source>
</evidence>
<evidence type="ECO:0000256" key="4">
    <source>
        <dbReference type="ARBA" id="ARBA00023242"/>
    </source>
</evidence>
<dbReference type="InterPro" id="IPR056195">
    <property type="entry name" value="HTH_70"/>
</dbReference>
<evidence type="ECO:0000313" key="7">
    <source>
        <dbReference type="EMBL" id="OEL34223.1"/>
    </source>
</evidence>
<dbReference type="Gene3D" id="1.10.10.60">
    <property type="entry name" value="Homeodomain-like"/>
    <property type="match status" value="1"/>
</dbReference>
<evidence type="ECO:0008006" key="9">
    <source>
        <dbReference type="Google" id="ProtNLM"/>
    </source>
</evidence>
<evidence type="ECO:0000256" key="2">
    <source>
        <dbReference type="ARBA" id="ARBA00023125"/>
    </source>
</evidence>
<dbReference type="NCBIfam" id="TIGR01557">
    <property type="entry name" value="myb_SHAQKYF"/>
    <property type="match status" value="1"/>
</dbReference>
<dbReference type="PANTHER" id="PTHR44042:SF61">
    <property type="entry name" value="HTH MYB-TYPE DOMAIN-CONTAINING PROTEIN"/>
    <property type="match status" value="1"/>
</dbReference>
<dbReference type="InterPro" id="IPR017884">
    <property type="entry name" value="SANT_dom"/>
</dbReference>
<keyword evidence="2" id="KW-0238">DNA-binding</keyword>
<dbReference type="PROSITE" id="PS51293">
    <property type="entry name" value="SANT"/>
    <property type="match status" value="1"/>
</dbReference>
<accession>A0A1E5W9Z5</accession>
<sequence length="339" mass="37074">MDPTKSANGEWSASEINIVKSLIARYNASNSYTGDMNKKHTDIVDEVQAMFPLKEKHQVIRLYLDLTVEMMQSGTSDSSYHSMAANGDLVNNTFEIPVEASSMDNMGMLFGYQAMDMGAMRVAQEAPSRQPAPRMERMHPRLFLRGLLVFGRGNWKNISRYFVTTRTPLQVSSHAQKYFKRLENTARRQRYSINDVGLYDGEPWVQNDTSGQEGLPFIGGASNPSRYGASGQHTTMSNLAQVQPPVLNHTNQDSNSQVSVGASGQHITMSNLAQVQSPILNHANQASSSQVAVGASGQLMGASSSAAPVMEGDGGIQAAWAGDQMGDFFSDPMINMDMF</sequence>
<dbReference type="SUPFAM" id="SSF46689">
    <property type="entry name" value="Homeodomain-like"/>
    <property type="match status" value="1"/>
</dbReference>
<keyword evidence="1" id="KW-0805">Transcription regulation</keyword>
<evidence type="ECO:0000313" key="8">
    <source>
        <dbReference type="Proteomes" id="UP000095767"/>
    </source>
</evidence>
<evidence type="ECO:0000256" key="1">
    <source>
        <dbReference type="ARBA" id="ARBA00023015"/>
    </source>
</evidence>
<gene>
    <name evidence="7" type="ORF">BAE44_0004757</name>
</gene>
<comment type="caution">
    <text evidence="7">The sequence shown here is derived from an EMBL/GenBank/DDBJ whole genome shotgun (WGS) entry which is preliminary data.</text>
</comment>
<keyword evidence="3" id="KW-0804">Transcription</keyword>
<dbReference type="InterPro" id="IPR001005">
    <property type="entry name" value="SANT/Myb"/>
</dbReference>
<dbReference type="EMBL" id="LWDX02016119">
    <property type="protein sequence ID" value="OEL34223.1"/>
    <property type="molecule type" value="Genomic_DNA"/>
</dbReference>
<keyword evidence="4" id="KW-0539">Nucleus</keyword>
<reference evidence="7 8" key="1">
    <citation type="submission" date="2016-09" db="EMBL/GenBank/DDBJ databases">
        <title>The draft genome of Dichanthelium oligosanthes: A C3 panicoid grass species.</title>
        <authorList>
            <person name="Studer A.J."/>
            <person name="Schnable J.C."/>
            <person name="Brutnell T.P."/>
        </authorList>
    </citation>
    <scope>NUCLEOTIDE SEQUENCE [LARGE SCALE GENOMIC DNA]</scope>
    <source>
        <strain evidence="8">cv. Kellogg 1175</strain>
        <tissue evidence="7">Leaf</tissue>
    </source>
</reference>
<name>A0A1E5W9Z5_9POAL</name>
<feature type="domain" description="SANT" evidence="5">
    <location>
        <begin position="141"/>
        <end position="183"/>
    </location>
</feature>
<keyword evidence="8" id="KW-1185">Reference proteome</keyword>
<dbReference type="InterPro" id="IPR006447">
    <property type="entry name" value="Myb_dom_plants"/>
</dbReference>
<protein>
    <recommendedName>
        <fullName evidence="9">HTH myb-type domain-containing protein</fullName>
    </recommendedName>
</protein>
<feature type="domain" description="HTH myb-type" evidence="6">
    <location>
        <begin position="141"/>
        <end position="183"/>
    </location>
</feature>
<dbReference type="AlphaFoldDB" id="A0A1E5W9Z5"/>
<dbReference type="InterPro" id="IPR017930">
    <property type="entry name" value="Myb_dom"/>
</dbReference>
<dbReference type="InterPro" id="IPR009057">
    <property type="entry name" value="Homeodomain-like_sf"/>
</dbReference>
<dbReference type="CDD" id="cd00167">
    <property type="entry name" value="SANT"/>
    <property type="match status" value="1"/>
</dbReference>
<dbReference type="Proteomes" id="UP000095767">
    <property type="component" value="Unassembled WGS sequence"/>
</dbReference>
<evidence type="ECO:0000256" key="3">
    <source>
        <dbReference type="ARBA" id="ARBA00023163"/>
    </source>
</evidence>
<evidence type="ECO:0000259" key="5">
    <source>
        <dbReference type="PROSITE" id="PS51293"/>
    </source>
</evidence>
<dbReference type="PROSITE" id="PS51294">
    <property type="entry name" value="HTH_MYB"/>
    <property type="match status" value="1"/>
</dbReference>
<dbReference type="OrthoDB" id="118550at2759"/>
<dbReference type="GO" id="GO:0003677">
    <property type="term" value="F:DNA binding"/>
    <property type="evidence" value="ECO:0007669"/>
    <property type="project" value="UniProtKB-KW"/>
</dbReference>
<dbReference type="Pfam" id="PF23671">
    <property type="entry name" value="HTH_70"/>
    <property type="match status" value="1"/>
</dbReference>
<proteinExistence type="predicted"/>
<dbReference type="PANTHER" id="PTHR44042">
    <property type="entry name" value="DUPLICATED HOMEODOMAIN-LIKE SUPERFAMILY PROTEIN-RELATED"/>
    <property type="match status" value="1"/>
</dbReference>